<dbReference type="SUPFAM" id="SSF52343">
    <property type="entry name" value="Ferredoxin reductase-like, C-terminal NADP-linked domain"/>
    <property type="match status" value="1"/>
</dbReference>
<dbReference type="CDD" id="cd00207">
    <property type="entry name" value="fer2"/>
    <property type="match status" value="1"/>
</dbReference>
<evidence type="ECO:0000256" key="1">
    <source>
        <dbReference type="ARBA" id="ARBA00001974"/>
    </source>
</evidence>
<dbReference type="InterPro" id="IPR017938">
    <property type="entry name" value="Riboflavin_synthase-like_b-brl"/>
</dbReference>
<feature type="domain" description="2Fe-2S ferredoxin-type" evidence="4">
    <location>
        <begin position="660"/>
        <end position="738"/>
    </location>
</feature>
<dbReference type="PANTHER" id="PTHR47354">
    <property type="entry name" value="NADH OXIDOREDUCTASE HCR"/>
    <property type="match status" value="1"/>
</dbReference>
<feature type="domain" description="FAD-binding FR-type" evidence="5">
    <location>
        <begin position="406"/>
        <end position="514"/>
    </location>
</feature>
<evidence type="ECO:0008006" key="8">
    <source>
        <dbReference type="Google" id="ProtNLM"/>
    </source>
</evidence>
<dbReference type="InterPro" id="IPR001041">
    <property type="entry name" value="2Fe-2S_ferredoxin-type"/>
</dbReference>
<dbReference type="Gene3D" id="3.10.20.30">
    <property type="match status" value="1"/>
</dbReference>
<evidence type="ECO:0000313" key="7">
    <source>
        <dbReference type="Proteomes" id="UP001060504"/>
    </source>
</evidence>
<evidence type="ECO:0000259" key="4">
    <source>
        <dbReference type="PROSITE" id="PS51085"/>
    </source>
</evidence>
<gene>
    <name evidence="6" type="ORF">NGTWS1702_13410</name>
</gene>
<keyword evidence="3" id="KW-0411">Iron-sulfur</keyword>
<dbReference type="InterPro" id="IPR005804">
    <property type="entry name" value="FA_desaturase_dom"/>
</dbReference>
<evidence type="ECO:0000259" key="5">
    <source>
        <dbReference type="PROSITE" id="PS51384"/>
    </source>
</evidence>
<dbReference type="InterPro" id="IPR001433">
    <property type="entry name" value="OxRdtase_FAD/NAD-bd"/>
</dbReference>
<dbReference type="InterPro" id="IPR017927">
    <property type="entry name" value="FAD-bd_FR_type"/>
</dbReference>
<dbReference type="InterPro" id="IPR012675">
    <property type="entry name" value="Beta-grasp_dom_sf"/>
</dbReference>
<evidence type="ECO:0000313" key="6">
    <source>
        <dbReference type="EMBL" id="GJF13299.1"/>
    </source>
</evidence>
<dbReference type="Pfam" id="PF00970">
    <property type="entry name" value="FAD_binding_6"/>
    <property type="match status" value="1"/>
</dbReference>
<dbReference type="EMBL" id="BPRH01001419">
    <property type="protein sequence ID" value="GJF13299.1"/>
    <property type="molecule type" value="Genomic_DNA"/>
</dbReference>
<dbReference type="InterPro" id="IPR008333">
    <property type="entry name" value="Cbr1-like_FAD-bd_dom"/>
</dbReference>
<dbReference type="PANTHER" id="PTHR47354:SF5">
    <property type="entry name" value="PROTEIN RFBI"/>
    <property type="match status" value="1"/>
</dbReference>
<dbReference type="Pfam" id="PF00175">
    <property type="entry name" value="NAD_binding_1"/>
    <property type="match status" value="1"/>
</dbReference>
<protein>
    <recommendedName>
        <fullName evidence="8">Fatty acid desaturase</fullName>
    </recommendedName>
</protein>
<evidence type="ECO:0000256" key="3">
    <source>
        <dbReference type="ARBA" id="ARBA00023014"/>
    </source>
</evidence>
<keyword evidence="2" id="KW-0408">Iron</keyword>
<keyword evidence="7" id="KW-1185">Reference proteome</keyword>
<dbReference type="Gene3D" id="3.40.50.80">
    <property type="entry name" value="Nucleotide-binding domain of ferredoxin-NADP reductase (FNR) module"/>
    <property type="match status" value="1"/>
</dbReference>
<comment type="caution">
    <text evidence="6">The sequence shown here is derived from an EMBL/GenBank/DDBJ whole genome shotgun (WGS) entry which is preliminary data.</text>
</comment>
<dbReference type="PROSITE" id="PS51384">
    <property type="entry name" value="FAD_FR"/>
    <property type="match status" value="1"/>
</dbReference>
<reference evidence="6 7" key="1">
    <citation type="submission" date="2021-08" db="EMBL/GenBank/DDBJ databases">
        <title>Draft genome sequence of Mycolicibacterium sp. NGTWS1702 strain.</title>
        <authorList>
            <person name="Matsumoto M."/>
            <person name="Tang B.C.C."/>
            <person name="Machida Y."/>
            <person name="Matoyama H."/>
            <person name="Kishihara T."/>
            <person name="Sato S."/>
            <person name="Kondo I."/>
            <person name="Sano M."/>
            <person name="Kato G."/>
        </authorList>
    </citation>
    <scope>NUCLEOTIDE SEQUENCE [LARGE SCALE GENOMIC DNA]</scope>
    <source>
        <strain evidence="6 7">NGTWSNA01</strain>
    </source>
</reference>
<dbReference type="InterPro" id="IPR050415">
    <property type="entry name" value="MRET"/>
</dbReference>
<keyword evidence="2" id="KW-0479">Metal-binding</keyword>
<dbReference type="Pfam" id="PF00487">
    <property type="entry name" value="FA_desaturase"/>
    <property type="match status" value="1"/>
</dbReference>
<dbReference type="Proteomes" id="UP001060504">
    <property type="component" value="Unassembled WGS sequence"/>
</dbReference>
<dbReference type="InterPro" id="IPR036010">
    <property type="entry name" value="2Fe-2S_ferredoxin-like_sf"/>
</dbReference>
<dbReference type="Pfam" id="PF00111">
    <property type="entry name" value="Fer2"/>
    <property type="match status" value="1"/>
</dbReference>
<accession>A0ABQ4VDC1</accession>
<organism evidence="6 7">
    <name type="scientific">Mycolicibacterium cyprinidarum</name>
    <dbReference type="NCBI Taxonomy" id="2860311"/>
    <lineage>
        <taxon>Bacteria</taxon>
        <taxon>Bacillati</taxon>
        <taxon>Actinomycetota</taxon>
        <taxon>Actinomycetes</taxon>
        <taxon>Mycobacteriales</taxon>
        <taxon>Mycobacteriaceae</taxon>
        <taxon>Mycolicibacterium</taxon>
    </lineage>
</organism>
<sequence>MTSAIAVSQEQSLAGELQDLYRLTKAQVGDEDLAHIRNVTAYGHAINARRIELLRDGTPKAAGRAVVLEMLYRLLQFSELGHNIIHGSYDHLPNCGEYHSERYEWDFNVDIGHWKVMHHEGHHPHTNIAGRDHDLGYSISRAMAGQDWFGHHVVQTAVIAALAATAPQSAPFMLGNVTRHVEGRRFFSRNLLGSPVRIALRDARKRYVREPLTAGSRFLPALLANYLGGVAGYMSVFFLVAIEHHAGELEMFPDPGPDETPSQYYARQFRATRNFVRSPRIDDFLERVLHEEVPFENRPDFRIFYGGLDTHIEHHMFPDLPPNRQREIAPAVREIAARHGLPYHETPLLESMRLFAKALTGLSIPLGEREFGKPLRLLAQPVSLARRLAFGAAYKPLPEGPYLEKPRFYNAPVKVLSANSVANGQALHVRLQKPRGWDDVCWDAGAFVSIRVEIGDEVLVRQYSLVHDSAGSDVMEICVKRVADGRVSNQLNDSLRAGKYVTLVGVPANTGGLTMATVPRKSLFIAGGVGITPIISQLRKIAREAPMSDAILLYFNRDDRSIIFERELRQLADRSGVRVHFFTDQPSGSRGISEGQLSEILLKRYVREIADRDTYICAPPAMVDLAQRHLSNLGQAPERFHTESFTPPTLARPVDDGRRYTVSFRRSACSVEIDGATTLLEAAGRAGIRVPTGCQRGLCGACVSPKLSGATQLEADRGPLERITVCNSLACSDIELDL</sequence>
<dbReference type="PROSITE" id="PS51085">
    <property type="entry name" value="2FE2S_FER_2"/>
    <property type="match status" value="1"/>
</dbReference>
<name>A0ABQ4VDC1_9MYCO</name>
<dbReference type="InterPro" id="IPR039261">
    <property type="entry name" value="FNR_nucleotide-bd"/>
</dbReference>
<dbReference type="PRINTS" id="PR00410">
    <property type="entry name" value="PHEHYDRXLASE"/>
</dbReference>
<dbReference type="InterPro" id="IPR006058">
    <property type="entry name" value="2Fe2S_fd_BS"/>
</dbReference>
<comment type="cofactor">
    <cofactor evidence="1">
        <name>FAD</name>
        <dbReference type="ChEBI" id="CHEBI:57692"/>
    </cofactor>
</comment>
<proteinExistence type="predicted"/>
<keyword evidence="2" id="KW-0001">2Fe-2S</keyword>
<dbReference type="PROSITE" id="PS00197">
    <property type="entry name" value="2FE2S_FER_1"/>
    <property type="match status" value="1"/>
</dbReference>
<evidence type="ECO:0000256" key="2">
    <source>
        <dbReference type="ARBA" id="ARBA00022714"/>
    </source>
</evidence>
<dbReference type="SUPFAM" id="SSF63380">
    <property type="entry name" value="Riboflavin synthase domain-like"/>
    <property type="match status" value="1"/>
</dbReference>
<dbReference type="Gene3D" id="2.40.30.10">
    <property type="entry name" value="Translation factors"/>
    <property type="match status" value="1"/>
</dbReference>
<dbReference type="SUPFAM" id="SSF54292">
    <property type="entry name" value="2Fe-2S ferredoxin-like"/>
    <property type="match status" value="1"/>
</dbReference>